<protein>
    <submittedName>
        <fullName evidence="2">Uncharacterized protein</fullName>
    </submittedName>
</protein>
<reference evidence="3" key="1">
    <citation type="submission" date="2019-09" db="EMBL/GenBank/DDBJ databases">
        <title>Mumia zhuanghuii sp. nov. isolated from the intestinal contents of plateau pika (Ochotona curzoniae) in the Qinghai-Tibet plateau of China.</title>
        <authorList>
            <person name="Tian Z."/>
        </authorList>
    </citation>
    <scope>NUCLEOTIDE SEQUENCE [LARGE SCALE GENOMIC DNA]</scope>
    <source>
        <strain evidence="3">L-031</strain>
    </source>
</reference>
<feature type="transmembrane region" description="Helical" evidence="1">
    <location>
        <begin position="66"/>
        <end position="89"/>
    </location>
</feature>
<evidence type="ECO:0000256" key="1">
    <source>
        <dbReference type="SAM" id="Phobius"/>
    </source>
</evidence>
<feature type="transmembrane region" description="Helical" evidence="1">
    <location>
        <begin position="95"/>
        <end position="114"/>
    </location>
</feature>
<dbReference type="KEGG" id="mlz:F6J85_06905"/>
<evidence type="ECO:0000313" key="3">
    <source>
        <dbReference type="Proteomes" id="UP000325516"/>
    </source>
</evidence>
<keyword evidence="1" id="KW-0472">Membrane</keyword>
<gene>
    <name evidence="2" type="ORF">F6J85_06905</name>
</gene>
<dbReference type="AlphaFoldDB" id="A0A5J6L2Q3"/>
<keyword evidence="1" id="KW-1133">Transmembrane helix</keyword>
<sequence>MAFWYCNAADRDLDRHQHHVQVNQIVMGASYPQGRGGDPSSSLGTVPCRYSDGMLATMTTTTFRGAVGMAILNALAAAAGACILIVRIADESSRFGVLAGAAILLAFGTLAVAYSGNALRLRRQALSPVGSAPPAAQEG</sequence>
<dbReference type="Proteomes" id="UP000325516">
    <property type="component" value="Chromosome"/>
</dbReference>
<organism evidence="2 3">
    <name type="scientific">Microbacterium lushaniae</name>
    <dbReference type="NCBI Taxonomy" id="2614639"/>
    <lineage>
        <taxon>Bacteria</taxon>
        <taxon>Bacillati</taxon>
        <taxon>Actinomycetota</taxon>
        <taxon>Actinomycetes</taxon>
        <taxon>Micrococcales</taxon>
        <taxon>Microbacteriaceae</taxon>
        <taxon>Microbacterium</taxon>
    </lineage>
</organism>
<evidence type="ECO:0000313" key="2">
    <source>
        <dbReference type="EMBL" id="QEW02863.1"/>
    </source>
</evidence>
<keyword evidence="3" id="KW-1185">Reference proteome</keyword>
<name>A0A5J6L2Q3_9MICO</name>
<keyword evidence="1" id="KW-0812">Transmembrane</keyword>
<dbReference type="RefSeq" id="WP_150924381.1">
    <property type="nucleotide sequence ID" value="NZ_CP044232.1"/>
</dbReference>
<accession>A0A5J6L2Q3</accession>
<dbReference type="EMBL" id="CP044232">
    <property type="protein sequence ID" value="QEW02863.1"/>
    <property type="molecule type" value="Genomic_DNA"/>
</dbReference>
<proteinExistence type="predicted"/>